<dbReference type="OrthoDB" id="9803968at2"/>
<dbReference type="Pfam" id="PF13193">
    <property type="entry name" value="AMP-binding_C"/>
    <property type="match status" value="1"/>
</dbReference>
<dbReference type="InterPro" id="IPR045851">
    <property type="entry name" value="AMP-bd_C_sf"/>
</dbReference>
<dbReference type="Gene3D" id="3.40.50.12780">
    <property type="entry name" value="N-terminal domain of ligase-like"/>
    <property type="match status" value="1"/>
</dbReference>
<feature type="domain" description="AMP-dependent synthetase/ligase" evidence="1">
    <location>
        <begin position="4"/>
        <end position="356"/>
    </location>
</feature>
<feature type="domain" description="AMP-binding enzyme C-terminal" evidence="2">
    <location>
        <begin position="414"/>
        <end position="492"/>
    </location>
</feature>
<dbReference type="InterPro" id="IPR042099">
    <property type="entry name" value="ANL_N_sf"/>
</dbReference>
<evidence type="ECO:0000259" key="1">
    <source>
        <dbReference type="Pfam" id="PF00501"/>
    </source>
</evidence>
<dbReference type="Proteomes" id="UP000192411">
    <property type="component" value="Unassembled WGS sequence"/>
</dbReference>
<dbReference type="STRING" id="75922.BST47_11340"/>
<evidence type="ECO:0000259" key="2">
    <source>
        <dbReference type="Pfam" id="PF13193"/>
    </source>
</evidence>
<dbReference type="Pfam" id="PF00501">
    <property type="entry name" value="AMP-binding"/>
    <property type="match status" value="1"/>
</dbReference>
<dbReference type="EMBL" id="MVIM01000005">
    <property type="protein sequence ID" value="ORB65773.1"/>
    <property type="molecule type" value="Genomic_DNA"/>
</dbReference>
<dbReference type="PANTHER" id="PTHR24096:SF323">
    <property type="entry name" value="BLR3536 PROTEIN"/>
    <property type="match status" value="1"/>
</dbReference>
<accession>A0A1X0JS64</accession>
<dbReference type="InterPro" id="IPR025110">
    <property type="entry name" value="AMP-bd_C"/>
</dbReference>
<gene>
    <name evidence="3" type="ORF">BST47_11340</name>
</gene>
<dbReference type="InterPro" id="IPR000873">
    <property type="entry name" value="AMP-dep_synth/lig_dom"/>
</dbReference>
<protein>
    <submittedName>
        <fullName evidence="3">Acyl-CoA synthetase</fullName>
    </submittedName>
</protein>
<dbReference type="PROSITE" id="PS00455">
    <property type="entry name" value="AMP_BINDING"/>
    <property type="match status" value="1"/>
</dbReference>
<dbReference type="GO" id="GO:0016405">
    <property type="term" value="F:CoA-ligase activity"/>
    <property type="evidence" value="ECO:0007669"/>
    <property type="project" value="TreeGrafter"/>
</dbReference>
<keyword evidence="4" id="KW-1185">Reference proteome</keyword>
<proteinExistence type="predicted"/>
<organism evidence="3 4">
    <name type="scientific">Mycolicibacterium tusciae</name>
    <dbReference type="NCBI Taxonomy" id="75922"/>
    <lineage>
        <taxon>Bacteria</taxon>
        <taxon>Bacillati</taxon>
        <taxon>Actinomycetota</taxon>
        <taxon>Actinomycetes</taxon>
        <taxon>Mycobacteriales</taxon>
        <taxon>Mycobacteriaceae</taxon>
        <taxon>Mycolicibacterium</taxon>
    </lineage>
</organism>
<dbReference type="Gene3D" id="3.30.300.30">
    <property type="match status" value="1"/>
</dbReference>
<reference evidence="3 4" key="1">
    <citation type="submission" date="2017-02" db="EMBL/GenBank/DDBJ databases">
        <title>The new phylogeny of genus Mycobacterium.</title>
        <authorList>
            <person name="Tortoli E."/>
            <person name="Trovato A."/>
            <person name="Cirillo D.M."/>
        </authorList>
    </citation>
    <scope>NUCLEOTIDE SEQUENCE [LARGE SCALE GENOMIC DNA]</scope>
    <source>
        <strain evidence="3 4">DSM 44338</strain>
    </source>
</reference>
<evidence type="ECO:0000313" key="4">
    <source>
        <dbReference type="Proteomes" id="UP000192411"/>
    </source>
</evidence>
<evidence type="ECO:0000313" key="3">
    <source>
        <dbReference type="EMBL" id="ORB65773.1"/>
    </source>
</evidence>
<comment type="caution">
    <text evidence="3">The sequence shown here is derived from an EMBL/GenBank/DDBJ whole genome shotgun (WGS) entry which is preliminary data.</text>
</comment>
<dbReference type="SUPFAM" id="SSF56801">
    <property type="entry name" value="Acetyl-CoA synthetase-like"/>
    <property type="match status" value="1"/>
</dbReference>
<dbReference type="AlphaFoldDB" id="A0A1X0JS64"/>
<dbReference type="InterPro" id="IPR020845">
    <property type="entry name" value="AMP-binding_CS"/>
</dbReference>
<name>A0A1X0JS64_9MYCO</name>
<dbReference type="PANTHER" id="PTHR24096">
    <property type="entry name" value="LONG-CHAIN-FATTY-ACID--COA LIGASE"/>
    <property type="match status" value="1"/>
</dbReference>
<sequence length="511" mass="55514">MSPEWVAARTPELPAIVMGHGGETITYAQLDERSRRFASALRARGLRIGDHIAILLGNERAFLEVAWAAQRAGLYYTAINSHLRSGEVQYVLDDCNASALVSSAELCDVVTGLDVSGLPVRVCTRGEIAGFEGYEDVLAASSPQLEDQCEGREMLYSSGTTGFPKGVRKPLPGRAFGDPASVLAQIALGLTGGGDPGAVYLCPAPLYHSAPLVGSLSWHRVGGTVVLMEKFDPRECLELIERYRVTDAQFVPTMFVRMLRLPEEVRARYDVSSLRRVLHTGAPCPVKVKQQMLAWWGPIIDEYYAGTEDLGASLISAQEWLDHPGSVGKPLNECHIVGPDGLDLGPGEVGVVYFAGGRAFEYHNDPRKTESVANDNGWRTLGDVGYLDADGYLFLTDRQAHMIISGGVNIYPQEAENVLAGHPAVADVAVIGVPDEDMGEAVKAVVQLTDCAAQDAALASALIEYCRAELASYKCPRTVDFVAHLPRDPNGKLYKRLLRDRYWAGRDSRVI</sequence>